<keyword evidence="2" id="KW-0489">Methyltransferase</keyword>
<dbReference type="EMBL" id="JACHLZ010000001">
    <property type="protein sequence ID" value="MBB5831490.1"/>
    <property type="molecule type" value="Genomic_DNA"/>
</dbReference>
<protein>
    <submittedName>
        <fullName evidence="2">Putative RNA methylase</fullName>
    </submittedName>
</protein>
<dbReference type="GO" id="GO:0003676">
    <property type="term" value="F:nucleic acid binding"/>
    <property type="evidence" value="ECO:0007669"/>
    <property type="project" value="InterPro"/>
</dbReference>
<evidence type="ECO:0000313" key="2">
    <source>
        <dbReference type="EMBL" id="MBB5831490.1"/>
    </source>
</evidence>
<dbReference type="SUPFAM" id="SSF53335">
    <property type="entry name" value="S-adenosyl-L-methionine-dependent methyltransferases"/>
    <property type="match status" value="1"/>
</dbReference>
<sequence>MVPPTLSKEHPTMDRITHELVLEVLEGCADSALAEASALGPARAVTATELSLTTADLDAVRSLRRVVAASTALTVPARRPRELLETSVQQRLGALLEDLRRQRPRQTFHGLRLEAAGADTPDMRRLADALAELAGLPVAGEDGDLVARVRRGAEPGTWQVLLRTTPRPLATRSWREVDYPGAVNATIAATVLDLLGISEEDEVLDMTCGSGTFLVEQLHLAVPARAVGVDLDPAAIDAARRHQRAAGRRGRIDWVVGDVRTADLGSGFTRILSNPPWGTLHGEHSENEQLLTDLLDRAAELAAPRARLGVLTHEITRMHRVLEQAPAGWRPVGEHRFFQKGHHPRLFLLERG</sequence>
<dbReference type="GO" id="GO:0030488">
    <property type="term" value="P:tRNA methylation"/>
    <property type="evidence" value="ECO:0007669"/>
    <property type="project" value="TreeGrafter"/>
</dbReference>
<feature type="domain" description="Ribosomal RNA large subunit methyltransferase K/L-like methyltransferase" evidence="1">
    <location>
        <begin position="172"/>
        <end position="343"/>
    </location>
</feature>
<dbReference type="Pfam" id="PF01170">
    <property type="entry name" value="UPF0020"/>
    <property type="match status" value="1"/>
</dbReference>
<dbReference type="PANTHER" id="PTHR14911">
    <property type="entry name" value="THUMP DOMAIN-CONTAINING"/>
    <property type="match status" value="1"/>
</dbReference>
<organism evidence="2 3">
    <name type="scientific">Brachybacterium aquaticum</name>
    <dbReference type="NCBI Taxonomy" id="1432564"/>
    <lineage>
        <taxon>Bacteria</taxon>
        <taxon>Bacillati</taxon>
        <taxon>Actinomycetota</taxon>
        <taxon>Actinomycetes</taxon>
        <taxon>Micrococcales</taxon>
        <taxon>Dermabacteraceae</taxon>
        <taxon>Brachybacterium</taxon>
    </lineage>
</organism>
<dbReference type="GO" id="GO:0016423">
    <property type="term" value="F:tRNA (guanine) methyltransferase activity"/>
    <property type="evidence" value="ECO:0007669"/>
    <property type="project" value="TreeGrafter"/>
</dbReference>
<dbReference type="InterPro" id="IPR029063">
    <property type="entry name" value="SAM-dependent_MTases_sf"/>
</dbReference>
<dbReference type="CDD" id="cd02440">
    <property type="entry name" value="AdoMet_MTases"/>
    <property type="match status" value="1"/>
</dbReference>
<keyword evidence="2" id="KW-0808">Transferase</keyword>
<dbReference type="Gene3D" id="3.40.50.150">
    <property type="entry name" value="Vaccinia Virus protein VP39"/>
    <property type="match status" value="1"/>
</dbReference>
<reference evidence="2 3" key="1">
    <citation type="submission" date="2020-08" db="EMBL/GenBank/DDBJ databases">
        <title>Sequencing the genomes of 1000 actinobacteria strains.</title>
        <authorList>
            <person name="Klenk H.-P."/>
        </authorList>
    </citation>
    <scope>NUCLEOTIDE SEQUENCE [LARGE SCALE GENOMIC DNA]</scope>
    <source>
        <strain evidence="2 3">DSM 28796</strain>
    </source>
</reference>
<evidence type="ECO:0000313" key="3">
    <source>
        <dbReference type="Proteomes" id="UP000588158"/>
    </source>
</evidence>
<evidence type="ECO:0000259" key="1">
    <source>
        <dbReference type="Pfam" id="PF01170"/>
    </source>
</evidence>
<dbReference type="RefSeq" id="WP_312857590.1">
    <property type="nucleotide sequence ID" value="NZ_JACHLZ010000001.1"/>
</dbReference>
<proteinExistence type="predicted"/>
<accession>A0A841ADZ5</accession>
<gene>
    <name evidence="2" type="ORF">HNR70_001303</name>
</gene>
<name>A0A841ADZ5_9MICO</name>
<dbReference type="InterPro" id="IPR002052">
    <property type="entry name" value="DNA_methylase_N6_adenine_CS"/>
</dbReference>
<dbReference type="Proteomes" id="UP000588158">
    <property type="component" value="Unassembled WGS sequence"/>
</dbReference>
<dbReference type="AlphaFoldDB" id="A0A841ADZ5"/>
<dbReference type="PANTHER" id="PTHR14911:SF13">
    <property type="entry name" value="TRNA (GUANINE(6)-N2)-METHYLTRANSFERASE THUMP3"/>
    <property type="match status" value="1"/>
</dbReference>
<keyword evidence="3" id="KW-1185">Reference proteome</keyword>
<comment type="caution">
    <text evidence="2">The sequence shown here is derived from an EMBL/GenBank/DDBJ whole genome shotgun (WGS) entry which is preliminary data.</text>
</comment>
<dbReference type="InterPro" id="IPR000241">
    <property type="entry name" value="RlmKL-like_Mtase"/>
</dbReference>
<dbReference type="PROSITE" id="PS00092">
    <property type="entry name" value="N6_MTASE"/>
    <property type="match status" value="1"/>
</dbReference>